<accession>A0ACC3ADN5</accession>
<sequence>MSRIASDLASSPHHPLAAEHQNDNTEPRMQRLCIGKLPKVAVVGAGLSGLRCADILTRAGAQVTIFEARSRIGGRVHQVDNGGHLIDVGSNWIHGTEGNPILRLAEKTKTVMMEPEEGSIVVDAKGNRRTEEESGELSADLWAAIVGAFKYSDEHSADIDAKTSLLDYLKGVWAAEYAGMDARLRDLGEESRMWGQFVGSPIDRQSLKYFFLEECLDGENVFVAGTYQKILQQVAKPALAKANIRLGNEVKHVQYRQSDDDSPVKVQLADGAEHDFDEVVVTCPLGWLKRNKASAFTPSLPPQLSNAIGNIGYGALEKLYITFPQAFWLGTELPSANSFQTPSFPCFIHFHNPTYHPDPASKSSTSWNQSVVSLAHLPPSTAQPTLLFYMHGDCGAHLTNQLQPYEPHSATYNYLLQSFAEPFYSRLPNFDPEAEACKPTLFYLTSWQTDSFAGYGSYCCFQTGLAEGDKDIEVMRKTGGLSDEGKGLWLAGEHTAPFVALGTTTGAWWSGEGVARRIAKQYGLTITEEELDGTVEEVETSKGRAPGEVSERTVGKNMNGNVLGERANGVGL</sequence>
<comment type="caution">
    <text evidence="1">The sequence shown here is derived from an EMBL/GenBank/DDBJ whole genome shotgun (WGS) entry which is preliminary data.</text>
</comment>
<evidence type="ECO:0000313" key="2">
    <source>
        <dbReference type="Proteomes" id="UP001172386"/>
    </source>
</evidence>
<protein>
    <submittedName>
        <fullName evidence="1">Uncharacterized protein</fullName>
    </submittedName>
</protein>
<evidence type="ECO:0000313" key="1">
    <source>
        <dbReference type="EMBL" id="KAJ9660060.1"/>
    </source>
</evidence>
<keyword evidence="2" id="KW-1185">Reference proteome</keyword>
<proteinExistence type="predicted"/>
<organism evidence="1 2">
    <name type="scientific">Neophaeococcomyces mojaviensis</name>
    <dbReference type="NCBI Taxonomy" id="3383035"/>
    <lineage>
        <taxon>Eukaryota</taxon>
        <taxon>Fungi</taxon>
        <taxon>Dikarya</taxon>
        <taxon>Ascomycota</taxon>
        <taxon>Pezizomycotina</taxon>
        <taxon>Eurotiomycetes</taxon>
        <taxon>Chaetothyriomycetidae</taxon>
        <taxon>Chaetothyriales</taxon>
        <taxon>Chaetothyriales incertae sedis</taxon>
        <taxon>Neophaeococcomyces</taxon>
    </lineage>
</organism>
<dbReference type="Proteomes" id="UP001172386">
    <property type="component" value="Unassembled WGS sequence"/>
</dbReference>
<dbReference type="EMBL" id="JAPDRQ010000034">
    <property type="protein sequence ID" value="KAJ9660060.1"/>
    <property type="molecule type" value="Genomic_DNA"/>
</dbReference>
<name>A0ACC3ADN5_9EURO</name>
<gene>
    <name evidence="1" type="ORF">H2198_002757</name>
</gene>
<reference evidence="1" key="1">
    <citation type="submission" date="2022-10" db="EMBL/GenBank/DDBJ databases">
        <title>Culturing micro-colonial fungi from biological soil crusts in the Mojave desert and describing Neophaeococcomyces mojavensis, and introducing the new genera and species Taxawa tesnikishii.</title>
        <authorList>
            <person name="Kurbessoian T."/>
            <person name="Stajich J.E."/>
        </authorList>
    </citation>
    <scope>NUCLEOTIDE SEQUENCE</scope>
    <source>
        <strain evidence="1">JES_112</strain>
    </source>
</reference>